<proteinExistence type="predicted"/>
<dbReference type="EMBL" id="MJBR01000013">
    <property type="protein sequence ID" value="OEY72818.1"/>
    <property type="molecule type" value="Genomic_DNA"/>
</dbReference>
<comment type="caution">
    <text evidence="2">The sequence shown here is derived from an EMBL/GenBank/DDBJ whole genome shotgun (WGS) entry which is preliminary data.</text>
</comment>
<evidence type="ECO:0000313" key="2">
    <source>
        <dbReference type="EMBL" id="OEY72818.1"/>
    </source>
</evidence>
<gene>
    <name evidence="2" type="ORF">BHS39_11280</name>
</gene>
<evidence type="ECO:0000259" key="1">
    <source>
        <dbReference type="Pfam" id="PF04326"/>
    </source>
</evidence>
<reference evidence="2 3" key="1">
    <citation type="submission" date="2016-09" db="EMBL/GenBank/DDBJ databases">
        <title>Genome Sequence of Salegentibacter salarius,Isolated from a Marine Solar Saltern of the Yellow Sea in South Korea.</title>
        <authorList>
            <person name="Zheng Q."/>
            <person name="Liu Y."/>
        </authorList>
    </citation>
    <scope>NUCLEOTIDE SEQUENCE [LARGE SCALE GENOMIC DNA]</scope>
    <source>
        <strain evidence="2 3">KCTC 12974</strain>
    </source>
</reference>
<protein>
    <recommendedName>
        <fullName evidence="1">Schlafen AlbA-2 domain-containing protein</fullName>
    </recommendedName>
</protein>
<organism evidence="2 3">
    <name type="scientific">Salegentibacter salarius</name>
    <dbReference type="NCBI Taxonomy" id="435906"/>
    <lineage>
        <taxon>Bacteria</taxon>
        <taxon>Pseudomonadati</taxon>
        <taxon>Bacteroidota</taxon>
        <taxon>Flavobacteriia</taxon>
        <taxon>Flavobacteriales</taxon>
        <taxon>Flavobacteriaceae</taxon>
        <taxon>Salegentibacter</taxon>
    </lineage>
</organism>
<accession>A0ABX3BLZ1</accession>
<dbReference type="Proteomes" id="UP000176009">
    <property type="component" value="Unassembled WGS sequence"/>
</dbReference>
<dbReference type="Pfam" id="PF04326">
    <property type="entry name" value="SLFN_AlbA_2"/>
    <property type="match status" value="1"/>
</dbReference>
<name>A0ABX3BLZ1_9FLAO</name>
<dbReference type="Gene3D" id="3.30.950.30">
    <property type="entry name" value="Schlafen, AAA domain"/>
    <property type="match status" value="1"/>
</dbReference>
<dbReference type="InterPro" id="IPR038461">
    <property type="entry name" value="Schlafen_AlbA_2_dom_sf"/>
</dbReference>
<feature type="domain" description="Schlafen AlbA-2" evidence="1">
    <location>
        <begin position="222"/>
        <end position="363"/>
    </location>
</feature>
<dbReference type="InterPro" id="IPR007421">
    <property type="entry name" value="Schlafen_AlbA_2_dom"/>
</dbReference>
<keyword evidence="3" id="KW-1185">Reference proteome</keyword>
<sequence length="639" mass="74227">MIYIVPYIDENFDFQYELSTKNKLPKMNEFHVGEVRAFEVLGIIEVNERKFISLSDGEKDTYRVSPYDYQLEWEGANLPGFLHCYVKSVNVWGLPYLIQSRKHVLEDCYTENNTEYAFKVVAVKEDPNTGSTFYDLKDAFGLHHRYYPEKHETLREIGDIFSLIYNGIEEKGRNNTFLKLSSVEVPPFELDENVTTCYSYEIPASLSESKKDPRKESSFGYEDEFKEFKSSIVFPAGDVEENIDKQLLIISKTIAGFQNHKGGTLFLGVNDTGEAMGIHHDYPFLNSSKNDEYQYSATKDGYELKIRNAVKYFLGNTANSNISFEFDSIDEKEYGVIKIKEVQKPVFLHNIKLYQRAGNMTQLLKGDEITYFIEERFLSRNYNLPQQHPVENNELEEVQETEDEISELTDSSVVQEPPGEYENDRKADIRIPETKRASVNDKLWFYLTFYKNGGWSYQKNAVQNEEVEKEIPILDSMKKERLMMVYDNGCVNVVCPLDIIKPKGVRGRKFRSREKIYSNGWNTKAKLLNLFCADRDDLIVFDSVDQFGSKWVKAHKVSAISVHTTLHLEGNVLINPRLNASIERAVPLPLEYYHLFSSLVLKDHQTSGYLGFRRTDKNYQKTFIALEKLIENYKKLWKI</sequence>
<evidence type="ECO:0000313" key="3">
    <source>
        <dbReference type="Proteomes" id="UP000176009"/>
    </source>
</evidence>